<organism evidence="1 2">
    <name type="scientific">Roseibium sediminicola</name>
    <dbReference type="NCBI Taxonomy" id="2933272"/>
    <lineage>
        <taxon>Bacteria</taxon>
        <taxon>Pseudomonadati</taxon>
        <taxon>Pseudomonadota</taxon>
        <taxon>Alphaproteobacteria</taxon>
        <taxon>Hyphomicrobiales</taxon>
        <taxon>Stappiaceae</taxon>
        <taxon>Roseibium</taxon>
    </lineage>
</organism>
<evidence type="ECO:0000313" key="2">
    <source>
        <dbReference type="Proteomes" id="UP001431221"/>
    </source>
</evidence>
<protein>
    <submittedName>
        <fullName evidence="1">Uncharacterized protein</fullName>
    </submittedName>
</protein>
<proteinExistence type="predicted"/>
<sequence>MIKLSTADTVETTAFAVLRERGFDLRVVDMGADKTRLIVASDGKHEFRGHSALEILGLLAVYQARGEDWHPTEEDMHHRTKFWDASYNDTDRDS</sequence>
<keyword evidence="2" id="KW-1185">Reference proteome</keyword>
<evidence type="ECO:0000313" key="1">
    <source>
        <dbReference type="EMBL" id="MCK7615803.1"/>
    </source>
</evidence>
<comment type="caution">
    <text evidence="1">The sequence shown here is derived from an EMBL/GenBank/DDBJ whole genome shotgun (WGS) entry which is preliminary data.</text>
</comment>
<name>A0ABT0H285_9HYPH</name>
<gene>
    <name evidence="1" type="ORF">M0H32_26910</name>
</gene>
<dbReference type="RefSeq" id="WP_248159628.1">
    <property type="nucleotide sequence ID" value="NZ_JALNMJ010000032.1"/>
</dbReference>
<dbReference type="Proteomes" id="UP001431221">
    <property type="component" value="Unassembled WGS sequence"/>
</dbReference>
<accession>A0ABT0H285</accession>
<dbReference type="EMBL" id="JALNMJ010000032">
    <property type="protein sequence ID" value="MCK7615803.1"/>
    <property type="molecule type" value="Genomic_DNA"/>
</dbReference>
<reference evidence="1" key="1">
    <citation type="submission" date="2022-04" db="EMBL/GenBank/DDBJ databases">
        <title>Roseibium sp. CAU 1639 isolated from mud.</title>
        <authorList>
            <person name="Kim W."/>
        </authorList>
    </citation>
    <scope>NUCLEOTIDE SEQUENCE</scope>
    <source>
        <strain evidence="1">CAU 1639</strain>
    </source>
</reference>